<dbReference type="EMBL" id="JXTC01000056">
    <property type="protein sequence ID" value="PON93756.1"/>
    <property type="molecule type" value="Genomic_DNA"/>
</dbReference>
<protein>
    <submittedName>
        <fullName evidence="1">Uncharacterized protein</fullName>
    </submittedName>
</protein>
<proteinExistence type="predicted"/>
<organism evidence="1 2">
    <name type="scientific">Trema orientale</name>
    <name type="common">Charcoal tree</name>
    <name type="synonym">Celtis orientalis</name>
    <dbReference type="NCBI Taxonomy" id="63057"/>
    <lineage>
        <taxon>Eukaryota</taxon>
        <taxon>Viridiplantae</taxon>
        <taxon>Streptophyta</taxon>
        <taxon>Embryophyta</taxon>
        <taxon>Tracheophyta</taxon>
        <taxon>Spermatophyta</taxon>
        <taxon>Magnoliopsida</taxon>
        <taxon>eudicotyledons</taxon>
        <taxon>Gunneridae</taxon>
        <taxon>Pentapetalae</taxon>
        <taxon>rosids</taxon>
        <taxon>fabids</taxon>
        <taxon>Rosales</taxon>
        <taxon>Cannabaceae</taxon>
        <taxon>Trema</taxon>
    </lineage>
</organism>
<comment type="caution">
    <text evidence="1">The sequence shown here is derived from an EMBL/GenBank/DDBJ whole genome shotgun (WGS) entry which is preliminary data.</text>
</comment>
<dbReference type="Proteomes" id="UP000237000">
    <property type="component" value="Unassembled WGS sequence"/>
</dbReference>
<dbReference type="InParanoid" id="A0A2P5F7M1"/>
<evidence type="ECO:0000313" key="2">
    <source>
        <dbReference type="Proteomes" id="UP000237000"/>
    </source>
</evidence>
<gene>
    <name evidence="1" type="ORF">TorRG33x02_104590</name>
</gene>
<reference evidence="2" key="1">
    <citation type="submission" date="2016-06" db="EMBL/GenBank/DDBJ databases">
        <title>Parallel loss of symbiosis genes in relatives of nitrogen-fixing non-legume Parasponia.</title>
        <authorList>
            <person name="Van Velzen R."/>
            <person name="Holmer R."/>
            <person name="Bu F."/>
            <person name="Rutten L."/>
            <person name="Van Zeijl A."/>
            <person name="Liu W."/>
            <person name="Santuari L."/>
            <person name="Cao Q."/>
            <person name="Sharma T."/>
            <person name="Shen D."/>
            <person name="Roswanjaya Y."/>
            <person name="Wardhani T."/>
            <person name="Kalhor M.S."/>
            <person name="Jansen J."/>
            <person name="Van den Hoogen J."/>
            <person name="Gungor B."/>
            <person name="Hartog M."/>
            <person name="Hontelez J."/>
            <person name="Verver J."/>
            <person name="Yang W.-C."/>
            <person name="Schijlen E."/>
            <person name="Repin R."/>
            <person name="Schilthuizen M."/>
            <person name="Schranz E."/>
            <person name="Heidstra R."/>
            <person name="Miyata K."/>
            <person name="Fedorova E."/>
            <person name="Kohlen W."/>
            <person name="Bisseling T."/>
            <person name="Smit S."/>
            <person name="Geurts R."/>
        </authorList>
    </citation>
    <scope>NUCLEOTIDE SEQUENCE [LARGE SCALE GENOMIC DNA]</scope>
    <source>
        <strain evidence="2">cv. RG33-2</strain>
    </source>
</reference>
<sequence length="62" mass="7009">MSSGLGKLRKELRLLALLGQLKVQPIILWYVERSTVLATVFVAGINDRLAVLFWTRVIAQRS</sequence>
<name>A0A2P5F7M1_TREOI</name>
<keyword evidence="2" id="KW-1185">Reference proteome</keyword>
<evidence type="ECO:0000313" key="1">
    <source>
        <dbReference type="EMBL" id="PON93756.1"/>
    </source>
</evidence>
<dbReference type="AlphaFoldDB" id="A0A2P5F7M1"/>
<accession>A0A2P5F7M1</accession>